<keyword evidence="1" id="KW-1133">Transmembrane helix</keyword>
<name>A0ABR3KG40_TRISP</name>
<dbReference type="Proteomes" id="UP001558632">
    <property type="component" value="Unassembled WGS sequence"/>
</dbReference>
<protein>
    <submittedName>
        <fullName evidence="2">Uncharacterized protein</fullName>
    </submittedName>
</protein>
<gene>
    <name evidence="2" type="ORF">TSPI_07091</name>
</gene>
<comment type="caution">
    <text evidence="2">The sequence shown here is derived from an EMBL/GenBank/DDBJ whole genome shotgun (WGS) entry which is preliminary data.</text>
</comment>
<proteinExistence type="predicted"/>
<evidence type="ECO:0000256" key="1">
    <source>
        <dbReference type="SAM" id="Phobius"/>
    </source>
</evidence>
<sequence>MDYWLKTCDLTRLWVMLGVDSFFGLYILARLLFSLQCNFSATRLEYPFQFYTSITISQLSASQTASAE</sequence>
<evidence type="ECO:0000313" key="3">
    <source>
        <dbReference type="Proteomes" id="UP001558632"/>
    </source>
</evidence>
<keyword evidence="1" id="KW-0472">Membrane</keyword>
<keyword evidence="1" id="KW-0812">Transmembrane</keyword>
<keyword evidence="3" id="KW-1185">Reference proteome</keyword>
<reference evidence="2 3" key="1">
    <citation type="submission" date="2024-07" db="EMBL/GenBank/DDBJ databases">
        <title>Enhanced genomic and transcriptomic resources for Trichinella pseudospiralis and T. spiralis underpin the discovery of pronounced molecular differences between stages and species.</title>
        <authorList>
            <person name="Pasi K.K."/>
            <person name="La Rosa G."/>
            <person name="Gomez-Morales M.A."/>
            <person name="Tosini F."/>
            <person name="Sumanam S."/>
            <person name="Young N.D."/>
            <person name="Chang B.C."/>
            <person name="Robin G.B."/>
        </authorList>
    </citation>
    <scope>NUCLEOTIDE SEQUENCE [LARGE SCALE GENOMIC DNA]</scope>
    <source>
        <strain evidence="2">ISS534</strain>
    </source>
</reference>
<evidence type="ECO:0000313" key="2">
    <source>
        <dbReference type="EMBL" id="KAL1235182.1"/>
    </source>
</evidence>
<organism evidence="2 3">
    <name type="scientific">Trichinella spiralis</name>
    <name type="common">Trichina worm</name>
    <dbReference type="NCBI Taxonomy" id="6334"/>
    <lineage>
        <taxon>Eukaryota</taxon>
        <taxon>Metazoa</taxon>
        <taxon>Ecdysozoa</taxon>
        <taxon>Nematoda</taxon>
        <taxon>Enoplea</taxon>
        <taxon>Dorylaimia</taxon>
        <taxon>Trichinellida</taxon>
        <taxon>Trichinellidae</taxon>
        <taxon>Trichinella</taxon>
    </lineage>
</organism>
<feature type="transmembrane region" description="Helical" evidence="1">
    <location>
        <begin position="12"/>
        <end position="33"/>
    </location>
</feature>
<dbReference type="EMBL" id="JBEUSY010000380">
    <property type="protein sequence ID" value="KAL1235182.1"/>
    <property type="molecule type" value="Genomic_DNA"/>
</dbReference>
<accession>A0ABR3KG40</accession>